<keyword evidence="3" id="KW-1185">Reference proteome</keyword>
<sequence>MLMSYLNMRDSLFCFYCGRLGHSDSFCEVKMALGVECADIGWDLSLRAQSRRAKAMNNIWLREEGERGWDENKGNIDAFINNNFKFEAWWVMEESFVGEVRKLWEKPKSDLLSRLENVKNGLREWADQIGYNRKKMKKMLTAKLVKLLEDDRSDENLAEFIDTKVKLNFDIDKDERYWEQKARVNWLKLGQRFIPSRELRQGNPLSPFLFLFCGESLSSLMRLASKEKVSKRVKANLIDKESRTWKTELLVSTFNADIANKIGGFLWQEPSMTILWGGEPSGIFSIKNQRNLGFQMIIHADVASPFAAKALAGLEATRLGISMGLTTCSIMGDSRTTIKKCQSLDNDRSIIGAFIRDIQNLKPYFQNLGFQYIRKSENLFAHLLAKEALKRNESHYLEKIILDCVQRAVERNRKRTPD</sequence>
<proteinExistence type="predicted"/>
<organism evidence="2 3">
    <name type="scientific">Gossypium arboreum</name>
    <name type="common">Tree cotton</name>
    <name type="synonym">Gossypium nanking</name>
    <dbReference type="NCBI Taxonomy" id="29729"/>
    <lineage>
        <taxon>Eukaryota</taxon>
        <taxon>Viridiplantae</taxon>
        <taxon>Streptophyta</taxon>
        <taxon>Embryophyta</taxon>
        <taxon>Tracheophyta</taxon>
        <taxon>Spermatophyta</taxon>
        <taxon>Magnoliopsida</taxon>
        <taxon>eudicotyledons</taxon>
        <taxon>Gunneridae</taxon>
        <taxon>Pentapetalae</taxon>
        <taxon>rosids</taxon>
        <taxon>malvids</taxon>
        <taxon>Malvales</taxon>
        <taxon>Malvaceae</taxon>
        <taxon>Malvoideae</taxon>
        <taxon>Gossypium</taxon>
    </lineage>
</organism>
<dbReference type="Pfam" id="PF13456">
    <property type="entry name" value="RVT_3"/>
    <property type="match status" value="1"/>
</dbReference>
<comment type="caution">
    <text evidence="2">The sequence shown here is derived from an EMBL/GenBank/DDBJ whole genome shotgun (WGS) entry which is preliminary data.</text>
</comment>
<evidence type="ECO:0000313" key="3">
    <source>
        <dbReference type="Proteomes" id="UP001358586"/>
    </source>
</evidence>
<dbReference type="Proteomes" id="UP001358586">
    <property type="component" value="Chromosome 2"/>
</dbReference>
<dbReference type="EMBL" id="JARKNE010000002">
    <property type="protein sequence ID" value="KAK5842821.1"/>
    <property type="molecule type" value="Genomic_DNA"/>
</dbReference>
<gene>
    <name evidence="2" type="ORF">PVK06_005220</name>
</gene>
<dbReference type="Gene3D" id="3.30.420.10">
    <property type="entry name" value="Ribonuclease H-like superfamily/Ribonuclease H"/>
    <property type="match status" value="1"/>
</dbReference>
<protein>
    <recommendedName>
        <fullName evidence="1">RNase H type-1 domain-containing protein</fullName>
    </recommendedName>
</protein>
<accession>A0ABR0QU22</accession>
<dbReference type="CDD" id="cd06222">
    <property type="entry name" value="RNase_H_like"/>
    <property type="match status" value="1"/>
</dbReference>
<reference evidence="2 3" key="1">
    <citation type="submission" date="2023-03" db="EMBL/GenBank/DDBJ databases">
        <title>WGS of Gossypium arboreum.</title>
        <authorList>
            <person name="Yu D."/>
        </authorList>
    </citation>
    <scope>NUCLEOTIDE SEQUENCE [LARGE SCALE GENOMIC DNA]</scope>
    <source>
        <tissue evidence="2">Leaf</tissue>
    </source>
</reference>
<evidence type="ECO:0000259" key="1">
    <source>
        <dbReference type="Pfam" id="PF13456"/>
    </source>
</evidence>
<name>A0ABR0QU22_GOSAR</name>
<feature type="domain" description="RNase H type-1" evidence="1">
    <location>
        <begin position="293"/>
        <end position="388"/>
    </location>
</feature>
<dbReference type="InterPro" id="IPR002156">
    <property type="entry name" value="RNaseH_domain"/>
</dbReference>
<evidence type="ECO:0000313" key="2">
    <source>
        <dbReference type="EMBL" id="KAK5842821.1"/>
    </source>
</evidence>
<dbReference type="InterPro" id="IPR044730">
    <property type="entry name" value="RNase_H-like_dom_plant"/>
</dbReference>
<dbReference type="InterPro" id="IPR036397">
    <property type="entry name" value="RNaseH_sf"/>
</dbReference>